<gene>
    <name evidence="2" type="ORF">P691DRAFT_462732</name>
</gene>
<reference evidence="2" key="1">
    <citation type="submission" date="2020-11" db="EMBL/GenBank/DDBJ databases">
        <authorList>
            <consortium name="DOE Joint Genome Institute"/>
            <person name="Ahrendt S."/>
            <person name="Riley R."/>
            <person name="Andreopoulos W."/>
            <person name="Labutti K."/>
            <person name="Pangilinan J."/>
            <person name="Ruiz-Duenas F.J."/>
            <person name="Barrasa J.M."/>
            <person name="Sanchez-Garcia M."/>
            <person name="Camarero S."/>
            <person name="Miyauchi S."/>
            <person name="Serrano A."/>
            <person name="Linde D."/>
            <person name="Babiker R."/>
            <person name="Drula E."/>
            <person name="Ayuso-Fernandez I."/>
            <person name="Pacheco R."/>
            <person name="Padilla G."/>
            <person name="Ferreira P."/>
            <person name="Barriuso J."/>
            <person name="Kellner H."/>
            <person name="Castanera R."/>
            <person name="Alfaro M."/>
            <person name="Ramirez L."/>
            <person name="Pisabarro A.G."/>
            <person name="Kuo A."/>
            <person name="Tritt A."/>
            <person name="Lipzen A."/>
            <person name="He G."/>
            <person name="Yan M."/>
            <person name="Ng V."/>
            <person name="Cullen D."/>
            <person name="Martin F."/>
            <person name="Rosso M.-N."/>
            <person name="Henrissat B."/>
            <person name="Hibbett D."/>
            <person name="Martinez A.T."/>
            <person name="Grigoriev I.V."/>
        </authorList>
    </citation>
    <scope>NUCLEOTIDE SEQUENCE</scope>
    <source>
        <strain evidence="2">MF-IS2</strain>
    </source>
</reference>
<accession>A0A9P6C3V2</accession>
<dbReference type="InterPro" id="IPR049128">
    <property type="entry name" value="Pop8-like_dom"/>
</dbReference>
<comment type="caution">
    <text evidence="2">The sequence shown here is derived from an EMBL/GenBank/DDBJ whole genome shotgun (WGS) entry which is preliminary data.</text>
</comment>
<evidence type="ECO:0000313" key="3">
    <source>
        <dbReference type="Proteomes" id="UP000807342"/>
    </source>
</evidence>
<dbReference type="Pfam" id="PF20976">
    <property type="entry name" value="Pop8"/>
    <property type="match status" value="1"/>
</dbReference>
<evidence type="ECO:0000259" key="1">
    <source>
        <dbReference type="Pfam" id="PF20976"/>
    </source>
</evidence>
<protein>
    <recommendedName>
        <fullName evidence="1">Ribonucleases P/MRP subunit Pop8-like domain-containing protein</fullName>
    </recommendedName>
</protein>
<feature type="domain" description="Ribonucleases P/MRP subunit Pop8-like" evidence="1">
    <location>
        <begin position="4"/>
        <end position="71"/>
    </location>
</feature>
<proteinExistence type="predicted"/>
<dbReference type="OrthoDB" id="3265020at2759"/>
<dbReference type="Proteomes" id="UP000807342">
    <property type="component" value="Unassembled WGS sequence"/>
</dbReference>
<dbReference type="EMBL" id="MU151103">
    <property type="protein sequence ID" value="KAF9450517.1"/>
    <property type="molecule type" value="Genomic_DNA"/>
</dbReference>
<organism evidence="2 3">
    <name type="scientific">Macrolepiota fuliginosa MF-IS2</name>
    <dbReference type="NCBI Taxonomy" id="1400762"/>
    <lineage>
        <taxon>Eukaryota</taxon>
        <taxon>Fungi</taxon>
        <taxon>Dikarya</taxon>
        <taxon>Basidiomycota</taxon>
        <taxon>Agaricomycotina</taxon>
        <taxon>Agaricomycetes</taxon>
        <taxon>Agaricomycetidae</taxon>
        <taxon>Agaricales</taxon>
        <taxon>Agaricineae</taxon>
        <taxon>Agaricaceae</taxon>
        <taxon>Macrolepiota</taxon>
    </lineage>
</organism>
<keyword evidence="3" id="KW-1185">Reference proteome</keyword>
<sequence length="95" mass="10668">MYHYIRLKVSPPSSDALAIRKTIADALSQAFGLTAEGAHVDILFITHDRAECVLRVRSHDAPRLLTSLVSWSEHIRFSLIKETSFLPSLLNEPII</sequence>
<dbReference type="AlphaFoldDB" id="A0A9P6C3V2"/>
<name>A0A9P6C3V2_9AGAR</name>
<evidence type="ECO:0000313" key="2">
    <source>
        <dbReference type="EMBL" id="KAF9450517.1"/>
    </source>
</evidence>